<proteinExistence type="predicted"/>
<dbReference type="AlphaFoldDB" id="A0AAU9UFQ3"/>
<sequence>MYDPITKRITISRNVIFNEQKSPEIKRNEAQIFIWDDNEQNAEEERDNTELTESDDSTHTAIDENDDTYEPSQEIDLTDMDRSNITLRPRRNNVFEVNLMELDVPVSYNEAINSKASELWLEAINEELEALCARGFTQIDGINYYESIRILLSISAEYNWNLRQLDIKTAFLYGDLEEDVFMVIPDGVKAPENKICKLNKSLYGLKTGISLLESKVY</sequence>
<reference evidence="3" key="1">
    <citation type="submission" date="2022-03" db="EMBL/GenBank/DDBJ databases">
        <authorList>
            <person name="Tunstrom K."/>
        </authorList>
    </citation>
    <scope>NUCLEOTIDE SEQUENCE</scope>
</reference>
<accession>A0AAU9UFQ3</accession>
<evidence type="ECO:0000256" key="1">
    <source>
        <dbReference type="SAM" id="MobiDB-lite"/>
    </source>
</evidence>
<comment type="caution">
    <text evidence="3">The sequence shown here is derived from an EMBL/GenBank/DDBJ whole genome shotgun (WGS) entry which is preliminary data.</text>
</comment>
<keyword evidence="4" id="KW-1185">Reference proteome</keyword>
<evidence type="ECO:0000313" key="3">
    <source>
        <dbReference type="EMBL" id="CAH2095630.1"/>
    </source>
</evidence>
<gene>
    <name evidence="3" type="ORF">EEDITHA_LOCUS11061</name>
</gene>
<feature type="compositionally biased region" description="Acidic residues" evidence="1">
    <location>
        <begin position="37"/>
        <end position="55"/>
    </location>
</feature>
<feature type="region of interest" description="Disordered" evidence="1">
    <location>
        <begin position="37"/>
        <end position="67"/>
    </location>
</feature>
<evidence type="ECO:0000259" key="2">
    <source>
        <dbReference type="Pfam" id="PF07727"/>
    </source>
</evidence>
<name>A0AAU9UFQ3_EUPED</name>
<feature type="domain" description="Reverse transcriptase Ty1/copia-type" evidence="2">
    <location>
        <begin position="131"/>
        <end position="207"/>
    </location>
</feature>
<dbReference type="InterPro" id="IPR013103">
    <property type="entry name" value="RVT_2"/>
</dbReference>
<protein>
    <recommendedName>
        <fullName evidence="2">Reverse transcriptase Ty1/copia-type domain-containing protein</fullName>
    </recommendedName>
</protein>
<dbReference type="EMBL" id="CAKOGL010000015">
    <property type="protein sequence ID" value="CAH2095630.1"/>
    <property type="molecule type" value="Genomic_DNA"/>
</dbReference>
<organism evidence="3 4">
    <name type="scientific">Euphydryas editha</name>
    <name type="common">Edith's checkerspot</name>
    <dbReference type="NCBI Taxonomy" id="104508"/>
    <lineage>
        <taxon>Eukaryota</taxon>
        <taxon>Metazoa</taxon>
        <taxon>Ecdysozoa</taxon>
        <taxon>Arthropoda</taxon>
        <taxon>Hexapoda</taxon>
        <taxon>Insecta</taxon>
        <taxon>Pterygota</taxon>
        <taxon>Neoptera</taxon>
        <taxon>Endopterygota</taxon>
        <taxon>Lepidoptera</taxon>
        <taxon>Glossata</taxon>
        <taxon>Ditrysia</taxon>
        <taxon>Papilionoidea</taxon>
        <taxon>Nymphalidae</taxon>
        <taxon>Nymphalinae</taxon>
        <taxon>Euphydryas</taxon>
    </lineage>
</organism>
<dbReference type="Pfam" id="PF07727">
    <property type="entry name" value="RVT_2"/>
    <property type="match status" value="1"/>
</dbReference>
<dbReference type="Proteomes" id="UP001153954">
    <property type="component" value="Unassembled WGS sequence"/>
</dbReference>
<evidence type="ECO:0000313" key="4">
    <source>
        <dbReference type="Proteomes" id="UP001153954"/>
    </source>
</evidence>